<name>A0A1F6F1P2_9BACT</name>
<dbReference type="AlphaFoldDB" id="A0A1F6F1P2"/>
<evidence type="ECO:0000256" key="1">
    <source>
        <dbReference type="SAM" id="Phobius"/>
    </source>
</evidence>
<sequence>MDGADGSFTGAFPGTFWLFGELIFRWVPATVIAILNTSPSSPFANLQEPVAAWNVPALLAQASGQAGYEVLIKGWFVFALISIAISIPFLAVVLYCWIRIFQIRRREELAFRAAQRTVAEVDIPRTQLRWNRIEEQAGSSNPESWRLAILEADIMLSELLDLQGYKGETIADKMKQVDRAQFNSIDAAWDAHKVRNRVAHEGDIIDLTPREVRRVIGLYNRVFKEFRYIE</sequence>
<accession>A0A1F6F1P2</accession>
<feature type="transmembrane region" description="Helical" evidence="1">
    <location>
        <begin position="75"/>
        <end position="98"/>
    </location>
</feature>
<organism evidence="2 3">
    <name type="scientific">Candidatus Kaiserbacteria bacterium RIFCSPLOWO2_01_FULL_54_13</name>
    <dbReference type="NCBI Taxonomy" id="1798512"/>
    <lineage>
        <taxon>Bacteria</taxon>
        <taxon>Candidatus Kaiseribacteriota</taxon>
    </lineage>
</organism>
<keyword evidence="1" id="KW-0812">Transmembrane</keyword>
<keyword evidence="1" id="KW-0472">Membrane</keyword>
<evidence type="ECO:0000313" key="2">
    <source>
        <dbReference type="EMBL" id="OGG79794.1"/>
    </source>
</evidence>
<keyword evidence="1" id="KW-1133">Transmembrane helix</keyword>
<protein>
    <submittedName>
        <fullName evidence="2">Uncharacterized protein</fullName>
    </submittedName>
</protein>
<dbReference type="STRING" id="1798512.A3A39_04650"/>
<comment type="caution">
    <text evidence="2">The sequence shown here is derived from an EMBL/GenBank/DDBJ whole genome shotgun (WGS) entry which is preliminary data.</text>
</comment>
<proteinExistence type="predicted"/>
<reference evidence="2 3" key="1">
    <citation type="journal article" date="2016" name="Nat. Commun.">
        <title>Thousands of microbial genomes shed light on interconnected biogeochemical processes in an aquifer system.</title>
        <authorList>
            <person name="Anantharaman K."/>
            <person name="Brown C.T."/>
            <person name="Hug L.A."/>
            <person name="Sharon I."/>
            <person name="Castelle C.J."/>
            <person name="Probst A.J."/>
            <person name="Thomas B.C."/>
            <person name="Singh A."/>
            <person name="Wilkins M.J."/>
            <person name="Karaoz U."/>
            <person name="Brodie E.L."/>
            <person name="Williams K.H."/>
            <person name="Hubbard S.S."/>
            <person name="Banfield J.F."/>
        </authorList>
    </citation>
    <scope>NUCLEOTIDE SEQUENCE [LARGE SCALE GENOMIC DNA]</scope>
</reference>
<dbReference type="EMBL" id="MFLZ01000019">
    <property type="protein sequence ID" value="OGG79794.1"/>
    <property type="molecule type" value="Genomic_DNA"/>
</dbReference>
<evidence type="ECO:0000313" key="3">
    <source>
        <dbReference type="Proteomes" id="UP000177372"/>
    </source>
</evidence>
<dbReference type="Proteomes" id="UP000177372">
    <property type="component" value="Unassembled WGS sequence"/>
</dbReference>
<gene>
    <name evidence="2" type="ORF">A3A39_04650</name>
</gene>